<dbReference type="EMBL" id="BARS01052887">
    <property type="protein sequence ID" value="GAG46691.1"/>
    <property type="molecule type" value="Genomic_DNA"/>
</dbReference>
<dbReference type="GO" id="GO:0004315">
    <property type="term" value="F:3-oxoacyl-[acyl-carrier-protein] synthase activity"/>
    <property type="evidence" value="ECO:0007669"/>
    <property type="project" value="InterPro"/>
</dbReference>
<dbReference type="InterPro" id="IPR014030">
    <property type="entry name" value="Ketoacyl_synth_N"/>
</dbReference>
<gene>
    <name evidence="3" type="ORF">S01H1_78569</name>
</gene>
<dbReference type="SUPFAM" id="SSF53901">
    <property type="entry name" value="Thiolase-like"/>
    <property type="match status" value="1"/>
</dbReference>
<dbReference type="PANTHER" id="PTHR11712">
    <property type="entry name" value="POLYKETIDE SYNTHASE-RELATED"/>
    <property type="match status" value="1"/>
</dbReference>
<dbReference type="PROSITE" id="PS52004">
    <property type="entry name" value="KS3_2"/>
    <property type="match status" value="1"/>
</dbReference>
<proteinExistence type="predicted"/>
<dbReference type="InterPro" id="IPR018201">
    <property type="entry name" value="Ketoacyl_synth_AS"/>
</dbReference>
<comment type="caution">
    <text evidence="3">The sequence shown here is derived from an EMBL/GenBank/DDBJ whole genome shotgun (WGS) entry which is preliminary data.</text>
</comment>
<dbReference type="InterPro" id="IPR000794">
    <property type="entry name" value="Beta-ketoacyl_synthase"/>
</dbReference>
<feature type="non-terminal residue" evidence="3">
    <location>
        <position position="229"/>
    </location>
</feature>
<dbReference type="AlphaFoldDB" id="X0ZEB4"/>
<name>X0ZEB4_9ZZZZ</name>
<dbReference type="GO" id="GO:0005829">
    <property type="term" value="C:cytosol"/>
    <property type="evidence" value="ECO:0007669"/>
    <property type="project" value="TreeGrafter"/>
</dbReference>
<dbReference type="PANTHER" id="PTHR11712:SF336">
    <property type="entry name" value="3-OXOACYL-[ACYL-CARRIER-PROTEIN] SYNTHASE, MITOCHONDRIAL"/>
    <property type="match status" value="1"/>
</dbReference>
<evidence type="ECO:0000256" key="1">
    <source>
        <dbReference type="ARBA" id="ARBA00022679"/>
    </source>
</evidence>
<reference evidence="3" key="1">
    <citation type="journal article" date="2014" name="Front. Microbiol.">
        <title>High frequency of phylogenetically diverse reductive dehalogenase-homologous genes in deep subseafloor sedimentary metagenomes.</title>
        <authorList>
            <person name="Kawai M."/>
            <person name="Futagami T."/>
            <person name="Toyoda A."/>
            <person name="Takaki Y."/>
            <person name="Nishi S."/>
            <person name="Hori S."/>
            <person name="Arai W."/>
            <person name="Tsubouchi T."/>
            <person name="Morono Y."/>
            <person name="Uchiyama I."/>
            <person name="Ito T."/>
            <person name="Fujiyama A."/>
            <person name="Inagaki F."/>
            <person name="Takami H."/>
        </authorList>
    </citation>
    <scope>NUCLEOTIDE SEQUENCE</scope>
    <source>
        <strain evidence="3">Expedition CK06-06</strain>
    </source>
</reference>
<sequence length="229" mass="24362">MGVEPYSAYELARAMASAVAEEALDQSAIGIRGAFPGPLFIATPPSELEWPQLEALLANAPMDGTDNAYRHMAAVVRNGGRRGQFDHLAEHIRFASLAEKMAEEFGTLGQPISVCTACASGVTAIQLGLETIRRGETEAALCMGVDATVHPEGLIRFSLLSALSTHNDPPEKASRPFAKNRNGFVIAEGAAALVLESLDAAKARGARILGIVRGCGERADHYHRTRSKP</sequence>
<dbReference type="GO" id="GO:0006633">
    <property type="term" value="P:fatty acid biosynthetic process"/>
    <property type="evidence" value="ECO:0007669"/>
    <property type="project" value="InterPro"/>
</dbReference>
<dbReference type="InterPro" id="IPR020841">
    <property type="entry name" value="PKS_Beta-ketoAc_synthase_dom"/>
</dbReference>
<dbReference type="Pfam" id="PF00109">
    <property type="entry name" value="ketoacyl-synt"/>
    <property type="match status" value="1"/>
</dbReference>
<accession>X0ZEB4</accession>
<dbReference type="InterPro" id="IPR016039">
    <property type="entry name" value="Thiolase-like"/>
</dbReference>
<dbReference type="Gene3D" id="3.40.47.10">
    <property type="match status" value="1"/>
</dbReference>
<evidence type="ECO:0000313" key="3">
    <source>
        <dbReference type="EMBL" id="GAG46691.1"/>
    </source>
</evidence>
<dbReference type="PROSITE" id="PS00606">
    <property type="entry name" value="KS3_1"/>
    <property type="match status" value="1"/>
</dbReference>
<feature type="domain" description="Ketosynthase family 3 (KS3)" evidence="2">
    <location>
        <begin position="1"/>
        <end position="229"/>
    </location>
</feature>
<organism evidence="3">
    <name type="scientific">marine sediment metagenome</name>
    <dbReference type="NCBI Taxonomy" id="412755"/>
    <lineage>
        <taxon>unclassified sequences</taxon>
        <taxon>metagenomes</taxon>
        <taxon>ecological metagenomes</taxon>
    </lineage>
</organism>
<evidence type="ECO:0000259" key="2">
    <source>
        <dbReference type="PROSITE" id="PS52004"/>
    </source>
</evidence>
<keyword evidence="1" id="KW-0808">Transferase</keyword>
<protein>
    <recommendedName>
        <fullName evidence="2">Ketosynthase family 3 (KS3) domain-containing protein</fullName>
    </recommendedName>
</protein>